<sequence length="355" mass="40868">MYFKKLIFIMILIIISLLVPEILCRFTFPDFSDETAYIDEKAYPKIINSKVLVDKDSDSYSEKFGYRISPFADETITTDEFQYTVKTNSLGFRAEEIQPKENDEYRVLILGDSMFFGEGVNYEFTVSAQLERLVSQQTRSRKFKTYNFSVGGYNTIQELLVAKTYTDDLQPDHIILGFFIANDVIPNAVGKIDENGNYAFDMIMEQNIKKRLRESFSLFFNSVALRIMALAVFVPKIRYQLAAKTDIMNKSFELVTDLNQFAHNRNIHCSVVIIYPRDAVAGGIIQYWSQSRKVGQLMKNFCQQSNIDVLDLLDVMNGPEDKKKYFYKRDGHFTNAGHAVVAQAISDSFILKHLN</sequence>
<dbReference type="SUPFAM" id="SSF52266">
    <property type="entry name" value="SGNH hydrolase"/>
    <property type="match status" value="1"/>
</dbReference>
<dbReference type="Gene3D" id="3.40.50.1110">
    <property type="entry name" value="SGNH hydrolase"/>
    <property type="match status" value="1"/>
</dbReference>
<comment type="caution">
    <text evidence="2">The sequence shown here is derived from an EMBL/GenBank/DDBJ whole genome shotgun (WGS) entry which is preliminary data.</text>
</comment>
<protein>
    <submittedName>
        <fullName evidence="2">SGNH/GDSL hydrolase family protein</fullName>
    </submittedName>
</protein>
<keyword evidence="3" id="KW-1185">Reference proteome</keyword>
<gene>
    <name evidence="2" type="ORF">ACFL27_02490</name>
</gene>
<dbReference type="GO" id="GO:0016787">
    <property type="term" value="F:hydrolase activity"/>
    <property type="evidence" value="ECO:0007669"/>
    <property type="project" value="UniProtKB-KW"/>
</dbReference>
<dbReference type="CDD" id="cd00229">
    <property type="entry name" value="SGNH_hydrolase"/>
    <property type="match status" value="1"/>
</dbReference>
<dbReference type="InterPro" id="IPR036514">
    <property type="entry name" value="SGNH_hydro_sf"/>
</dbReference>
<dbReference type="EMBL" id="JBHPBY010000018">
    <property type="protein sequence ID" value="MFC1849055.1"/>
    <property type="molecule type" value="Genomic_DNA"/>
</dbReference>
<dbReference type="Proteomes" id="UP001594351">
    <property type="component" value="Unassembled WGS sequence"/>
</dbReference>
<feature type="domain" description="SGNH hydrolase-type esterase" evidence="1">
    <location>
        <begin position="109"/>
        <end position="340"/>
    </location>
</feature>
<name>A0ABV6YS75_UNCC1</name>
<organism evidence="2 3">
    <name type="scientific">candidate division CSSED10-310 bacterium</name>
    <dbReference type="NCBI Taxonomy" id="2855610"/>
    <lineage>
        <taxon>Bacteria</taxon>
        <taxon>Bacteria division CSSED10-310</taxon>
    </lineage>
</organism>
<proteinExistence type="predicted"/>
<evidence type="ECO:0000313" key="3">
    <source>
        <dbReference type="Proteomes" id="UP001594351"/>
    </source>
</evidence>
<reference evidence="2 3" key="1">
    <citation type="submission" date="2024-09" db="EMBL/GenBank/DDBJ databases">
        <title>Laminarin stimulates single cell rates of sulfate reduction while oxygen inhibits transcriptomic activity in coastal marine sediment.</title>
        <authorList>
            <person name="Lindsay M."/>
            <person name="Orcutt B."/>
            <person name="Emerson D."/>
            <person name="Stepanauskas R."/>
            <person name="D'Angelo T."/>
        </authorList>
    </citation>
    <scope>NUCLEOTIDE SEQUENCE [LARGE SCALE GENOMIC DNA]</scope>
    <source>
        <strain evidence="2">SAG AM-311-K15</strain>
    </source>
</reference>
<dbReference type="Pfam" id="PF13472">
    <property type="entry name" value="Lipase_GDSL_2"/>
    <property type="match status" value="1"/>
</dbReference>
<evidence type="ECO:0000259" key="1">
    <source>
        <dbReference type="Pfam" id="PF13472"/>
    </source>
</evidence>
<accession>A0ABV6YS75</accession>
<dbReference type="InterPro" id="IPR013830">
    <property type="entry name" value="SGNH_hydro"/>
</dbReference>
<keyword evidence="2" id="KW-0378">Hydrolase</keyword>
<evidence type="ECO:0000313" key="2">
    <source>
        <dbReference type="EMBL" id="MFC1849055.1"/>
    </source>
</evidence>